<dbReference type="Pfam" id="PF07883">
    <property type="entry name" value="Cupin_2"/>
    <property type="match status" value="1"/>
</dbReference>
<dbReference type="Gene3D" id="2.60.120.10">
    <property type="entry name" value="Jelly Rolls"/>
    <property type="match status" value="1"/>
</dbReference>
<reference evidence="2 3" key="1">
    <citation type="journal article" date="2016" name="Nat. Commun.">
        <title>Thousands of microbial genomes shed light on interconnected biogeochemical processes in an aquifer system.</title>
        <authorList>
            <person name="Anantharaman K."/>
            <person name="Brown C.T."/>
            <person name="Hug L.A."/>
            <person name="Sharon I."/>
            <person name="Castelle C.J."/>
            <person name="Probst A.J."/>
            <person name="Thomas B.C."/>
            <person name="Singh A."/>
            <person name="Wilkins M.J."/>
            <person name="Karaoz U."/>
            <person name="Brodie E.L."/>
            <person name="Williams K.H."/>
            <person name="Hubbard S.S."/>
            <person name="Banfield J.F."/>
        </authorList>
    </citation>
    <scope>NUCLEOTIDE SEQUENCE [LARGE SCALE GENOMIC DNA]</scope>
</reference>
<dbReference type="InterPro" id="IPR014710">
    <property type="entry name" value="RmlC-like_jellyroll"/>
</dbReference>
<evidence type="ECO:0000259" key="1">
    <source>
        <dbReference type="Pfam" id="PF07883"/>
    </source>
</evidence>
<comment type="caution">
    <text evidence="2">The sequence shown here is derived from an EMBL/GenBank/DDBJ whole genome shotgun (WGS) entry which is preliminary data.</text>
</comment>
<dbReference type="AlphaFoldDB" id="A0A1G2HTI7"/>
<accession>A0A1G2HTI7</accession>
<dbReference type="PANTHER" id="PTHR43346:SF1">
    <property type="entry name" value="QUERCETIN 2,3-DIOXYGENASE-RELATED"/>
    <property type="match status" value="1"/>
</dbReference>
<dbReference type="SUPFAM" id="SSF51182">
    <property type="entry name" value="RmlC-like cupins"/>
    <property type="match status" value="1"/>
</dbReference>
<gene>
    <name evidence="2" type="ORF">A3D34_03305</name>
</gene>
<protein>
    <submittedName>
        <fullName evidence="2">Cupin</fullName>
    </submittedName>
</protein>
<sequence>MKGYISNIEKETVENNNFRKVIYTGKNSQLVFMSLNPNEDIGQEVHQVDQFIRIEHGKGQAILDGVAYEVEDDFAIVVPAGATHNVINNGDGQMKLYTIYSGPEHLKDTVHLTKKDAMADVNDKFDGVTTE</sequence>
<evidence type="ECO:0000313" key="3">
    <source>
        <dbReference type="Proteomes" id="UP000179183"/>
    </source>
</evidence>
<name>A0A1G2HTI7_9BACT</name>
<dbReference type="PANTHER" id="PTHR43346">
    <property type="entry name" value="LIGAND BINDING DOMAIN PROTEIN, PUTATIVE (AFU_ORTHOLOGUE AFUA_6G14370)-RELATED"/>
    <property type="match status" value="1"/>
</dbReference>
<dbReference type="Proteomes" id="UP000179183">
    <property type="component" value="Unassembled WGS sequence"/>
</dbReference>
<dbReference type="InterPro" id="IPR011051">
    <property type="entry name" value="RmlC_Cupin_sf"/>
</dbReference>
<organism evidence="2 3">
    <name type="scientific">Candidatus Staskawiczbacteria bacterium RIFCSPHIGHO2_02_FULL_33_16</name>
    <dbReference type="NCBI Taxonomy" id="1802204"/>
    <lineage>
        <taxon>Bacteria</taxon>
        <taxon>Candidatus Staskawicziibacteriota</taxon>
    </lineage>
</organism>
<dbReference type="InterPro" id="IPR052538">
    <property type="entry name" value="Flavonoid_dioxygenase-like"/>
</dbReference>
<proteinExistence type="predicted"/>
<dbReference type="EMBL" id="MHOQ01000035">
    <property type="protein sequence ID" value="OGZ65846.1"/>
    <property type="molecule type" value="Genomic_DNA"/>
</dbReference>
<feature type="domain" description="Cupin type-2" evidence="1">
    <location>
        <begin position="32"/>
        <end position="100"/>
    </location>
</feature>
<dbReference type="InterPro" id="IPR013096">
    <property type="entry name" value="Cupin_2"/>
</dbReference>
<dbReference type="CDD" id="cd02223">
    <property type="entry name" value="cupin_Bh2720-like"/>
    <property type="match status" value="1"/>
</dbReference>
<evidence type="ECO:0000313" key="2">
    <source>
        <dbReference type="EMBL" id="OGZ65846.1"/>
    </source>
</evidence>